<accession>A0ABV7JG90</accession>
<keyword evidence="2" id="KW-1185">Reference proteome</keyword>
<dbReference type="Gene3D" id="3.40.50.300">
    <property type="entry name" value="P-loop containing nucleotide triphosphate hydrolases"/>
    <property type="match status" value="1"/>
</dbReference>
<keyword evidence="1" id="KW-0808">Transferase</keyword>
<evidence type="ECO:0000313" key="1">
    <source>
        <dbReference type="EMBL" id="MFC3195910.1"/>
    </source>
</evidence>
<gene>
    <name evidence="1" type="ORF">ACFODZ_16770</name>
</gene>
<proteinExistence type="predicted"/>
<reference evidence="2" key="1">
    <citation type="journal article" date="2019" name="Int. J. Syst. Evol. Microbiol.">
        <title>The Global Catalogue of Microorganisms (GCM) 10K type strain sequencing project: providing services to taxonomists for standard genome sequencing and annotation.</title>
        <authorList>
            <consortium name="The Broad Institute Genomics Platform"/>
            <consortium name="The Broad Institute Genome Sequencing Center for Infectious Disease"/>
            <person name="Wu L."/>
            <person name="Ma J."/>
        </authorList>
    </citation>
    <scope>NUCLEOTIDE SEQUENCE [LARGE SCALE GENOMIC DNA]</scope>
    <source>
        <strain evidence="2">KCTC 42953</strain>
    </source>
</reference>
<dbReference type="EMBL" id="JBHRTS010000011">
    <property type="protein sequence ID" value="MFC3195910.1"/>
    <property type="molecule type" value="Genomic_DNA"/>
</dbReference>
<dbReference type="GO" id="GO:0016740">
    <property type="term" value="F:transferase activity"/>
    <property type="evidence" value="ECO:0007669"/>
    <property type="project" value="UniProtKB-KW"/>
</dbReference>
<comment type="caution">
    <text evidence="1">The sequence shown here is derived from an EMBL/GenBank/DDBJ whole genome shotgun (WGS) entry which is preliminary data.</text>
</comment>
<organism evidence="1 2">
    <name type="scientific">Marinicella sediminis</name>
    <dbReference type="NCBI Taxonomy" id="1792834"/>
    <lineage>
        <taxon>Bacteria</taxon>
        <taxon>Pseudomonadati</taxon>
        <taxon>Pseudomonadota</taxon>
        <taxon>Gammaproteobacteria</taxon>
        <taxon>Lysobacterales</taxon>
        <taxon>Marinicellaceae</taxon>
        <taxon>Marinicella</taxon>
    </lineage>
</organism>
<sequence>MNPQQMLQMASHATAHLSDEQLAACFKHIHIIVSAPRSGSTLLFEQLCKQQDIWSIGFETHVIFNLFPHLRFNNTNQESGALDQSHADAKTIRLIRSAMLFLLQNHRGQRYLDPAVDAPAQPLMVEKTPRNALNIQFLRQLFPQARFIYMHRQPQPAIASLIEAWQVGLQTGRFVTYPNLPGWHLPAWCFLLPSGWQDLIGHELAEIACFQWIRSNQTIQQDLAKLPADSHCDISYEALRQSPEQAILALLQFIQPGLNHQPEVDMVLSRSTLTPPDPNKWRRHEHAINTLRSQWQDVLKGYQKTD</sequence>
<dbReference type="Pfam" id="PF13469">
    <property type="entry name" value="Sulfotransfer_3"/>
    <property type="match status" value="1"/>
</dbReference>
<name>A0ABV7JG90_9GAMM</name>
<dbReference type="SUPFAM" id="SSF52540">
    <property type="entry name" value="P-loop containing nucleoside triphosphate hydrolases"/>
    <property type="match status" value="1"/>
</dbReference>
<dbReference type="EC" id="2.8.2.-" evidence="1"/>
<evidence type="ECO:0000313" key="2">
    <source>
        <dbReference type="Proteomes" id="UP001595533"/>
    </source>
</evidence>
<protein>
    <submittedName>
        <fullName evidence="1">Sulfotransferase family protein</fullName>
        <ecNumber evidence="1">2.8.2.-</ecNumber>
    </submittedName>
</protein>
<dbReference type="RefSeq" id="WP_077412743.1">
    <property type="nucleotide sequence ID" value="NZ_JBHRTS010000011.1"/>
</dbReference>
<dbReference type="InterPro" id="IPR027417">
    <property type="entry name" value="P-loop_NTPase"/>
</dbReference>
<dbReference type="Proteomes" id="UP001595533">
    <property type="component" value="Unassembled WGS sequence"/>
</dbReference>